<dbReference type="SUPFAM" id="SSF47240">
    <property type="entry name" value="Ferritin-like"/>
    <property type="match status" value="1"/>
</dbReference>
<gene>
    <name evidence="1" type="ORF">ASIM_LOCUS12331</name>
</gene>
<dbReference type="GO" id="GO:0004748">
    <property type="term" value="F:ribonucleoside-diphosphate reductase activity, thioredoxin disulfide as acceptor"/>
    <property type="evidence" value="ECO:0007669"/>
    <property type="project" value="TreeGrafter"/>
</dbReference>
<dbReference type="Gene3D" id="1.10.620.20">
    <property type="entry name" value="Ribonucleotide Reductase, subunit A"/>
    <property type="match status" value="1"/>
</dbReference>
<protein>
    <submittedName>
        <fullName evidence="3">Ribonucleoside-diphosphate reductase small chain (inferred by orthology to a C. elegans protein)</fullName>
    </submittedName>
</protein>
<dbReference type="GO" id="GO:0005829">
    <property type="term" value="C:cytosol"/>
    <property type="evidence" value="ECO:0007669"/>
    <property type="project" value="TreeGrafter"/>
</dbReference>
<dbReference type="EMBL" id="UYRR01031170">
    <property type="protein sequence ID" value="VDK47119.1"/>
    <property type="molecule type" value="Genomic_DNA"/>
</dbReference>
<dbReference type="InterPro" id="IPR009078">
    <property type="entry name" value="Ferritin-like_SF"/>
</dbReference>
<evidence type="ECO:0000313" key="2">
    <source>
        <dbReference type="Proteomes" id="UP000267096"/>
    </source>
</evidence>
<dbReference type="OrthoDB" id="10248373at2759"/>
<name>A0A0M3JX14_ANISI</name>
<evidence type="ECO:0000313" key="1">
    <source>
        <dbReference type="EMBL" id="VDK47119.1"/>
    </source>
</evidence>
<dbReference type="GO" id="GO:0009263">
    <property type="term" value="P:deoxyribonucleotide biosynthetic process"/>
    <property type="evidence" value="ECO:0007669"/>
    <property type="project" value="InterPro"/>
</dbReference>
<organism evidence="3">
    <name type="scientific">Anisakis simplex</name>
    <name type="common">Herring worm</name>
    <dbReference type="NCBI Taxonomy" id="6269"/>
    <lineage>
        <taxon>Eukaryota</taxon>
        <taxon>Metazoa</taxon>
        <taxon>Ecdysozoa</taxon>
        <taxon>Nematoda</taxon>
        <taxon>Chromadorea</taxon>
        <taxon>Rhabditida</taxon>
        <taxon>Spirurina</taxon>
        <taxon>Ascaridomorpha</taxon>
        <taxon>Ascaridoidea</taxon>
        <taxon>Anisakidae</taxon>
        <taxon>Anisakis</taxon>
        <taxon>Anisakis simplex complex</taxon>
    </lineage>
</organism>
<dbReference type="Proteomes" id="UP000267096">
    <property type="component" value="Unassembled WGS sequence"/>
</dbReference>
<reference evidence="1 2" key="2">
    <citation type="submission" date="2018-11" db="EMBL/GenBank/DDBJ databases">
        <authorList>
            <consortium name="Pathogen Informatics"/>
        </authorList>
    </citation>
    <scope>NUCLEOTIDE SEQUENCE [LARGE SCALE GENOMIC DNA]</scope>
</reference>
<dbReference type="PANTHER" id="PTHR23409">
    <property type="entry name" value="RIBONUCLEOSIDE-DIPHOSPHATE REDUCTASE SMALL CHAIN"/>
    <property type="match status" value="1"/>
</dbReference>
<dbReference type="InterPro" id="IPR000358">
    <property type="entry name" value="RNR_small_fam"/>
</dbReference>
<evidence type="ECO:0000313" key="3">
    <source>
        <dbReference type="WBParaSite" id="ASIM_0001286501-mRNA-1"/>
    </source>
</evidence>
<proteinExistence type="predicted"/>
<dbReference type="AlphaFoldDB" id="A0A0M3JX14"/>
<dbReference type="InterPro" id="IPR012348">
    <property type="entry name" value="RNR-like"/>
</dbReference>
<sequence>MRNSSIQLSEFKEYLTEALPVALIGMNCNLMSQYIEYVADHLLTELECPKLYKVENPFDFMTGISVEAKTNFFEKRVSEYQKAGVLSNDCDKAFNIDADF</sequence>
<dbReference type="WBParaSite" id="ASIM_0001286501-mRNA-1">
    <property type="protein sequence ID" value="ASIM_0001286501-mRNA-1"/>
    <property type="gene ID" value="ASIM_0001286501"/>
</dbReference>
<dbReference type="PANTHER" id="PTHR23409:SF18">
    <property type="entry name" value="RIBONUCLEOSIDE-DIPHOSPHATE REDUCTASE SUBUNIT M2"/>
    <property type="match status" value="1"/>
</dbReference>
<accession>A0A0M3JX14</accession>
<keyword evidence="2" id="KW-1185">Reference proteome</keyword>
<dbReference type="Pfam" id="PF00268">
    <property type="entry name" value="Ribonuc_red_sm"/>
    <property type="match status" value="1"/>
</dbReference>
<reference evidence="3" key="1">
    <citation type="submission" date="2017-02" db="UniProtKB">
        <authorList>
            <consortium name="WormBaseParasite"/>
        </authorList>
    </citation>
    <scope>IDENTIFICATION</scope>
</reference>